<dbReference type="AlphaFoldDB" id="A0A3T1D324"/>
<accession>A0A3T1D324</accession>
<organism evidence="2 3">
    <name type="scientific">Cohnella abietis</name>
    <dbReference type="NCBI Taxonomy" id="2507935"/>
    <lineage>
        <taxon>Bacteria</taxon>
        <taxon>Bacillati</taxon>
        <taxon>Bacillota</taxon>
        <taxon>Bacilli</taxon>
        <taxon>Bacillales</taxon>
        <taxon>Paenibacillaceae</taxon>
        <taxon>Cohnella</taxon>
    </lineage>
</organism>
<dbReference type="Pfam" id="PF09682">
    <property type="entry name" value="Phage_holin_6_1"/>
    <property type="match status" value="1"/>
</dbReference>
<proteinExistence type="predicted"/>
<name>A0A3T1D324_9BACL</name>
<evidence type="ECO:0000313" key="2">
    <source>
        <dbReference type="EMBL" id="BBI32500.1"/>
    </source>
</evidence>
<reference evidence="2 3" key="1">
    <citation type="submission" date="2019-01" db="EMBL/GenBank/DDBJ databases">
        <title>Complete genome sequence of Cohnella hallensis HS21 isolated from Korean fir (Abies koreana) rhizospheric soil.</title>
        <authorList>
            <person name="Jiang L."/>
            <person name="Kang S.W."/>
            <person name="Kim S."/>
            <person name="Jung J."/>
            <person name="Kim C.Y."/>
            <person name="Kim D.H."/>
            <person name="Kim S.W."/>
            <person name="Lee J."/>
        </authorList>
    </citation>
    <scope>NUCLEOTIDE SEQUENCE [LARGE SCALE GENOMIC DNA]</scope>
    <source>
        <strain evidence="2 3">HS21</strain>
    </source>
</reference>
<protein>
    <recommendedName>
        <fullName evidence="4">Phage holin</fullName>
    </recommendedName>
</protein>
<feature type="transmembrane region" description="Helical" evidence="1">
    <location>
        <begin position="6"/>
        <end position="28"/>
    </location>
</feature>
<keyword evidence="1" id="KW-0472">Membrane</keyword>
<dbReference type="OrthoDB" id="2625000at2"/>
<dbReference type="RefSeq" id="WP_157993995.1">
    <property type="nucleotide sequence ID" value="NZ_AP019400.1"/>
</dbReference>
<evidence type="ECO:0000256" key="1">
    <source>
        <dbReference type="SAM" id="Phobius"/>
    </source>
</evidence>
<keyword evidence="1" id="KW-1133">Transmembrane helix</keyword>
<gene>
    <name evidence="2" type="ORF">KCTCHS21_18990</name>
</gene>
<keyword evidence="1" id="KW-0812">Transmembrane</keyword>
<dbReference type="KEGG" id="cohn:KCTCHS21_18990"/>
<dbReference type="EMBL" id="AP019400">
    <property type="protein sequence ID" value="BBI32500.1"/>
    <property type="molecule type" value="Genomic_DNA"/>
</dbReference>
<sequence length="114" mass="12556">MLQPYIDGIVGALIGLLVTFMLGLIAMLRVRVNAWLDAKTNLQQREILHRLAQEGMSLAENLLNEADGPKKFDEALEYVRSRATKYGIKLTGVDIRAAIEKAVLDYNAKVKGGG</sequence>
<dbReference type="InterPro" id="IPR010026">
    <property type="entry name" value="Phage_holin_LL-H"/>
</dbReference>
<keyword evidence="3" id="KW-1185">Reference proteome</keyword>
<dbReference type="Proteomes" id="UP000289856">
    <property type="component" value="Chromosome"/>
</dbReference>
<evidence type="ECO:0000313" key="3">
    <source>
        <dbReference type="Proteomes" id="UP000289856"/>
    </source>
</evidence>
<evidence type="ECO:0008006" key="4">
    <source>
        <dbReference type="Google" id="ProtNLM"/>
    </source>
</evidence>